<dbReference type="PATRIC" id="fig|1618023.3.peg.3796"/>
<dbReference type="InterPro" id="IPR027417">
    <property type="entry name" value="P-loop_NTPase"/>
</dbReference>
<keyword evidence="9" id="KW-1185">Reference proteome</keyword>
<dbReference type="PANTHER" id="PTHR30473:SF1">
    <property type="entry name" value="PHOH-LIKE PROTEIN"/>
    <property type="match status" value="1"/>
</dbReference>
<feature type="domain" description="PhoH-like protein" evidence="7">
    <location>
        <begin position="110"/>
        <end position="313"/>
    </location>
</feature>
<protein>
    <recommendedName>
        <fullName evidence="6">PhoH-like protein</fullName>
    </recommendedName>
</protein>
<dbReference type="SUPFAM" id="SSF52540">
    <property type="entry name" value="P-loop containing nucleoside triphosphate hydrolases"/>
    <property type="match status" value="1"/>
</dbReference>
<dbReference type="STRING" id="1618023.UH38_10170"/>
<comment type="subcellular location">
    <subcellularLocation>
        <location evidence="1">Cytoplasm</location>
    </subcellularLocation>
</comment>
<keyword evidence="5" id="KW-0067">ATP-binding</keyword>
<comment type="caution">
    <text evidence="8">The sequence shown here is derived from an EMBL/GenBank/DDBJ whole genome shotgun (WGS) entry which is preliminary data.</text>
</comment>
<proteinExistence type="inferred from homology"/>
<accession>A0A0D8ZTH2</accession>
<evidence type="ECO:0000259" key="7">
    <source>
        <dbReference type="Pfam" id="PF02562"/>
    </source>
</evidence>
<dbReference type="GO" id="GO:0005524">
    <property type="term" value="F:ATP binding"/>
    <property type="evidence" value="ECO:0007669"/>
    <property type="project" value="UniProtKB-KW"/>
</dbReference>
<dbReference type="Proteomes" id="UP000032452">
    <property type="component" value="Unassembled WGS sequence"/>
</dbReference>
<dbReference type="PANTHER" id="PTHR30473">
    <property type="entry name" value="PROTEIN PHOH"/>
    <property type="match status" value="1"/>
</dbReference>
<evidence type="ECO:0000256" key="2">
    <source>
        <dbReference type="ARBA" id="ARBA00010393"/>
    </source>
</evidence>
<dbReference type="AlphaFoldDB" id="A0A0D8ZTH2"/>
<reference evidence="8 9" key="1">
    <citation type="submission" date="2015-02" db="EMBL/GenBank/DDBJ databases">
        <title>Draft genome of a novel marine cyanobacterium (Chroococcales) isolated from South Atlantic Ocean.</title>
        <authorList>
            <person name="Rigonato J."/>
            <person name="Alvarenga D.O."/>
            <person name="Branco L.H."/>
            <person name="Varani A.M."/>
            <person name="Brandini F.P."/>
            <person name="Fiore M.F."/>
        </authorList>
    </citation>
    <scope>NUCLEOTIDE SEQUENCE [LARGE SCALE GENOMIC DNA]</scope>
    <source>
        <strain evidence="8 9">CENA595</strain>
    </source>
</reference>
<evidence type="ECO:0000256" key="4">
    <source>
        <dbReference type="ARBA" id="ARBA00022741"/>
    </source>
</evidence>
<gene>
    <name evidence="8" type="ORF">UH38_10170</name>
</gene>
<keyword evidence="4" id="KW-0547">Nucleotide-binding</keyword>
<sequence>MAEASTIQLPTIESAIALSGEREENLKTIARQTGAALVLHGQELYISGTDKQVDLSRRLVQSLEYLWLKGKAITQTDILTARQALDTQRQDELQDLQRDVLAKTRKGEEVRAKTFRQRQYIRALHQNDLIFCTGPAGTGKTFLAVVVAVQALLANQYERIILTRPAVEAGEKLGFLPGDLQQKVNPYLRPLYDAINEFIDPEKVPNLMERGVIEVAPLAYMRGRTLNNAFVIVDEAQNTTPAQMKMVLTRLGFRSRMVVTGDITQTDLPLNQQSGLTVALKILQNVEGIAVCEFSQKDVVRHPLVQRIVAAYEQYEH</sequence>
<dbReference type="EMBL" id="JYON01000009">
    <property type="protein sequence ID" value="KJH71754.1"/>
    <property type="molecule type" value="Genomic_DNA"/>
</dbReference>
<organism evidence="8 9">
    <name type="scientific">Aliterella atlantica CENA595</name>
    <dbReference type="NCBI Taxonomy" id="1618023"/>
    <lineage>
        <taxon>Bacteria</taxon>
        <taxon>Bacillati</taxon>
        <taxon>Cyanobacteriota</taxon>
        <taxon>Cyanophyceae</taxon>
        <taxon>Chroococcidiopsidales</taxon>
        <taxon>Aliterellaceae</taxon>
        <taxon>Aliterella</taxon>
    </lineage>
</organism>
<dbReference type="FunFam" id="3.40.50.300:FF:000013">
    <property type="entry name" value="PhoH family ATPase"/>
    <property type="match status" value="1"/>
</dbReference>
<dbReference type="GO" id="GO:0005829">
    <property type="term" value="C:cytosol"/>
    <property type="evidence" value="ECO:0007669"/>
    <property type="project" value="TreeGrafter"/>
</dbReference>
<dbReference type="Pfam" id="PF02562">
    <property type="entry name" value="PhoH"/>
    <property type="match status" value="1"/>
</dbReference>
<dbReference type="Gene3D" id="3.40.50.300">
    <property type="entry name" value="P-loop containing nucleotide triphosphate hydrolases"/>
    <property type="match status" value="1"/>
</dbReference>
<dbReference type="OrthoDB" id="9773137at2"/>
<name>A0A0D8ZTH2_9CYAN</name>
<evidence type="ECO:0000256" key="3">
    <source>
        <dbReference type="ARBA" id="ARBA00022490"/>
    </source>
</evidence>
<dbReference type="RefSeq" id="WP_045054555.1">
    <property type="nucleotide sequence ID" value="NZ_CAWMDP010000042.1"/>
</dbReference>
<evidence type="ECO:0000313" key="8">
    <source>
        <dbReference type="EMBL" id="KJH71754.1"/>
    </source>
</evidence>
<evidence type="ECO:0000256" key="1">
    <source>
        <dbReference type="ARBA" id="ARBA00004496"/>
    </source>
</evidence>
<evidence type="ECO:0000256" key="5">
    <source>
        <dbReference type="ARBA" id="ARBA00022840"/>
    </source>
</evidence>
<dbReference type="InterPro" id="IPR003714">
    <property type="entry name" value="PhoH"/>
</dbReference>
<comment type="similarity">
    <text evidence="2">Belongs to the PhoH family.</text>
</comment>
<evidence type="ECO:0000256" key="6">
    <source>
        <dbReference type="ARBA" id="ARBA00039970"/>
    </source>
</evidence>
<evidence type="ECO:0000313" key="9">
    <source>
        <dbReference type="Proteomes" id="UP000032452"/>
    </source>
</evidence>
<dbReference type="InterPro" id="IPR051451">
    <property type="entry name" value="PhoH2-like"/>
</dbReference>
<keyword evidence="3" id="KW-0963">Cytoplasm</keyword>